<evidence type="ECO:0000256" key="5">
    <source>
        <dbReference type="ARBA" id="ARBA00022741"/>
    </source>
</evidence>
<dbReference type="SMART" id="SM00537">
    <property type="entry name" value="DCX"/>
    <property type="match status" value="1"/>
</dbReference>
<dbReference type="Proteomes" id="UP000008909">
    <property type="component" value="Unassembled WGS sequence"/>
</dbReference>
<dbReference type="PROSITE" id="PS00108">
    <property type="entry name" value="PROTEIN_KINASE_ST"/>
    <property type="match status" value="1"/>
</dbReference>
<comment type="similarity">
    <text evidence="1">Belongs to the protein kinase superfamily. CAMK Ser/Thr protein kinase family. CaMK subfamily.</text>
</comment>
<dbReference type="Pfam" id="PF03607">
    <property type="entry name" value="DCX"/>
    <property type="match status" value="1"/>
</dbReference>
<evidence type="ECO:0000259" key="13">
    <source>
        <dbReference type="PROSITE" id="PS50309"/>
    </source>
</evidence>
<dbReference type="AlphaFoldDB" id="G7Y9T0"/>
<comment type="catalytic activity">
    <reaction evidence="9">
        <text>L-seryl-[protein] + ATP = O-phospho-L-seryl-[protein] + ADP + H(+)</text>
        <dbReference type="Rhea" id="RHEA:17989"/>
        <dbReference type="Rhea" id="RHEA-COMP:9863"/>
        <dbReference type="Rhea" id="RHEA-COMP:11604"/>
        <dbReference type="ChEBI" id="CHEBI:15378"/>
        <dbReference type="ChEBI" id="CHEBI:29999"/>
        <dbReference type="ChEBI" id="CHEBI:30616"/>
        <dbReference type="ChEBI" id="CHEBI:83421"/>
        <dbReference type="ChEBI" id="CHEBI:456216"/>
        <dbReference type="EC" id="2.7.11.1"/>
    </reaction>
</comment>
<feature type="domain" description="Protein kinase" evidence="12">
    <location>
        <begin position="550"/>
        <end position="807"/>
    </location>
</feature>
<sequence>MEEFNPEFKSDPVGMVLGSPIPSQPIDRKTVTSAEEEMGGKKESLHKHIVIYVNGDRSSVGTYLLLDCSRYHELDDLLRDLTYTLPKHVYLPCGVQRIFTPTGRHRVRSLSDLKDGLSYVCTGFEPLKHLNYGAKDSRVIESADPPLGELLKTVTYAKNEHNIKLSEAAGSRPPGHVAGDGQRDSGFVDAGATPERDDLATFPRSKHGEERFPQIMDRMPGDDIRIGQPPFLENKERRSKGRNNDFLLSSKCAPSVPLHRNEKFRPIYAHSTSPAASRRNLPSLHANQMGVRISSTSQVAFRAINLEPVQNRSPAFPGIKNSADRNAPSCLSGQRASNNLQYSATPIRPIIDRVFRHERSRPSLRTSPHPSSELSAQNGEKPFLRRINRRSRPNGKRALGNFSSEELHRSKKGHEIDEKLNNALVSTENVQENTVKIYHEEVLANQQDAVGTGSVELHTDNLAKGDTVPDVNSHVVIQKSVDMVEKSGAVYKKGKLKDKNTKTAHDAFKPVEPKTQQSPQKAAHNAVKLVGLAHLNLKFVPDSENLRNRYHIGRILGDGNFAVVRLVRRRDTGQKYAMKIIDKAKLRGKEMMLHQEITILHSCSHPNIVRLLEEYETPKEIWLVMELVKDGDLFEGITNSVKYSENVASGIVADIANALFYLHCRYIVHRDLKPENVLMWHQPDGKLRVKLADFGLAVEVRRNLYTVCGTPTYIAPEILSERGYGLEVDLWALGIITYIMLCGFAPFRSPDRRQSQLFESIKRGVFVFLSPYWDEISQGAKDLVNRLLVVTPRKRLTAIETLTHPWVYFEGSSDNSESSGKLEKSREEYKRELEKEAQNIKSRKLSTENSNGVSASMSISSTSGESKGFERNTRPDNGPPSRLSSK</sequence>
<evidence type="ECO:0000256" key="7">
    <source>
        <dbReference type="ARBA" id="ARBA00022840"/>
    </source>
</evidence>
<dbReference type="SUPFAM" id="SSF89837">
    <property type="entry name" value="Doublecortin (DC)"/>
    <property type="match status" value="1"/>
</dbReference>
<dbReference type="SMART" id="SM00220">
    <property type="entry name" value="S_TKc"/>
    <property type="match status" value="1"/>
</dbReference>
<dbReference type="Gene3D" id="3.10.20.230">
    <property type="entry name" value="Doublecortin domain"/>
    <property type="match status" value="1"/>
</dbReference>
<dbReference type="InterPro" id="IPR011009">
    <property type="entry name" value="Kinase-like_dom_sf"/>
</dbReference>
<feature type="compositionally biased region" description="Basic residues" evidence="11">
    <location>
        <begin position="384"/>
        <end position="395"/>
    </location>
</feature>
<keyword evidence="7 10" id="KW-0067">ATP-binding</keyword>
<dbReference type="EC" id="2.7.11.1" evidence="2"/>
<keyword evidence="6 14" id="KW-0418">Kinase</keyword>
<evidence type="ECO:0000256" key="9">
    <source>
        <dbReference type="ARBA" id="ARBA00048679"/>
    </source>
</evidence>
<feature type="compositionally biased region" description="Polar residues" evidence="11">
    <location>
        <begin position="363"/>
        <end position="378"/>
    </location>
</feature>
<evidence type="ECO:0000256" key="1">
    <source>
        <dbReference type="ARBA" id="ARBA00005354"/>
    </source>
</evidence>
<keyword evidence="4" id="KW-0808">Transferase</keyword>
<dbReference type="Pfam" id="PF00069">
    <property type="entry name" value="Pkinase"/>
    <property type="match status" value="1"/>
</dbReference>
<dbReference type="FunFam" id="3.30.200.20:FF:000315">
    <property type="entry name" value="Calcium-dependent protein kinase 3"/>
    <property type="match status" value="1"/>
</dbReference>
<organism evidence="14 15">
    <name type="scientific">Clonorchis sinensis</name>
    <name type="common">Chinese liver fluke</name>
    <dbReference type="NCBI Taxonomy" id="79923"/>
    <lineage>
        <taxon>Eukaryota</taxon>
        <taxon>Metazoa</taxon>
        <taxon>Spiralia</taxon>
        <taxon>Lophotrochozoa</taxon>
        <taxon>Platyhelminthes</taxon>
        <taxon>Trematoda</taxon>
        <taxon>Digenea</taxon>
        <taxon>Opisthorchiida</taxon>
        <taxon>Opisthorchiata</taxon>
        <taxon>Opisthorchiidae</taxon>
        <taxon>Clonorchis</taxon>
    </lineage>
</organism>
<dbReference type="EMBL" id="DF142980">
    <property type="protein sequence ID" value="GAA49714.1"/>
    <property type="molecule type" value="Genomic_DNA"/>
</dbReference>
<dbReference type="PROSITE" id="PS50011">
    <property type="entry name" value="PROTEIN_KINASE_DOM"/>
    <property type="match status" value="1"/>
</dbReference>
<dbReference type="GO" id="GO:0035556">
    <property type="term" value="P:intracellular signal transduction"/>
    <property type="evidence" value="ECO:0007669"/>
    <property type="project" value="InterPro"/>
</dbReference>
<feature type="region of interest" description="Disordered" evidence="11">
    <location>
        <begin position="359"/>
        <end position="413"/>
    </location>
</feature>
<keyword evidence="15" id="KW-1185">Reference proteome</keyword>
<evidence type="ECO:0000313" key="14">
    <source>
        <dbReference type="EMBL" id="GAA49714.1"/>
    </source>
</evidence>
<feature type="domain" description="Doublecortin" evidence="13">
    <location>
        <begin position="47"/>
        <end position="133"/>
    </location>
</feature>
<accession>G7Y9T0</accession>
<dbReference type="InterPro" id="IPR017441">
    <property type="entry name" value="Protein_kinase_ATP_BS"/>
</dbReference>
<dbReference type="InterPro" id="IPR003533">
    <property type="entry name" value="Doublecortin_dom"/>
</dbReference>
<dbReference type="GO" id="GO:0004674">
    <property type="term" value="F:protein serine/threonine kinase activity"/>
    <property type="evidence" value="ECO:0007669"/>
    <property type="project" value="UniProtKB-KW"/>
</dbReference>
<evidence type="ECO:0000256" key="6">
    <source>
        <dbReference type="ARBA" id="ARBA00022777"/>
    </source>
</evidence>
<evidence type="ECO:0000256" key="8">
    <source>
        <dbReference type="ARBA" id="ARBA00047899"/>
    </source>
</evidence>
<dbReference type="GO" id="GO:0005524">
    <property type="term" value="F:ATP binding"/>
    <property type="evidence" value="ECO:0007669"/>
    <property type="project" value="UniProtKB-UniRule"/>
</dbReference>
<keyword evidence="3" id="KW-0723">Serine/threonine-protein kinase</keyword>
<protein>
    <recommendedName>
        <fullName evidence="2">non-specific serine/threonine protein kinase</fullName>
        <ecNumber evidence="2">2.7.11.1</ecNumber>
    </recommendedName>
</protein>
<evidence type="ECO:0000256" key="11">
    <source>
        <dbReference type="SAM" id="MobiDB-lite"/>
    </source>
</evidence>
<feature type="compositionally biased region" description="Polar residues" evidence="11">
    <location>
        <begin position="847"/>
        <end position="865"/>
    </location>
</feature>
<evidence type="ECO:0000256" key="10">
    <source>
        <dbReference type="PROSITE-ProRule" id="PRU10141"/>
    </source>
</evidence>
<dbReference type="PROSITE" id="PS50309">
    <property type="entry name" value="DC"/>
    <property type="match status" value="1"/>
</dbReference>
<evidence type="ECO:0000256" key="4">
    <source>
        <dbReference type="ARBA" id="ARBA00022679"/>
    </source>
</evidence>
<comment type="catalytic activity">
    <reaction evidence="8">
        <text>L-threonyl-[protein] + ATP = O-phospho-L-threonyl-[protein] + ADP + H(+)</text>
        <dbReference type="Rhea" id="RHEA:46608"/>
        <dbReference type="Rhea" id="RHEA-COMP:11060"/>
        <dbReference type="Rhea" id="RHEA-COMP:11605"/>
        <dbReference type="ChEBI" id="CHEBI:15378"/>
        <dbReference type="ChEBI" id="CHEBI:30013"/>
        <dbReference type="ChEBI" id="CHEBI:30616"/>
        <dbReference type="ChEBI" id="CHEBI:61977"/>
        <dbReference type="ChEBI" id="CHEBI:456216"/>
        <dbReference type="EC" id="2.7.11.1"/>
    </reaction>
</comment>
<dbReference type="FunFam" id="1.10.510.10:FF:000571">
    <property type="entry name" value="Maternal embryonic leucine zipper kinase"/>
    <property type="match status" value="1"/>
</dbReference>
<dbReference type="Gene3D" id="1.10.510.10">
    <property type="entry name" value="Transferase(Phosphotransferase) domain 1"/>
    <property type="match status" value="1"/>
</dbReference>
<evidence type="ECO:0000256" key="2">
    <source>
        <dbReference type="ARBA" id="ARBA00012513"/>
    </source>
</evidence>
<dbReference type="InterPro" id="IPR000719">
    <property type="entry name" value="Prot_kinase_dom"/>
</dbReference>
<dbReference type="PANTHER" id="PTHR24347">
    <property type="entry name" value="SERINE/THREONINE-PROTEIN KINASE"/>
    <property type="match status" value="1"/>
</dbReference>
<name>G7Y9T0_CLOSI</name>
<keyword evidence="5 10" id="KW-0547">Nucleotide-binding</keyword>
<dbReference type="SUPFAM" id="SSF56112">
    <property type="entry name" value="Protein kinase-like (PK-like)"/>
    <property type="match status" value="1"/>
</dbReference>
<reference key="2">
    <citation type="submission" date="2011-10" db="EMBL/GenBank/DDBJ databases">
        <title>The genome and transcriptome sequence of Clonorchis sinensis provide insights into the carcinogenic liver fluke.</title>
        <authorList>
            <person name="Wang X."/>
            <person name="Huang Y."/>
            <person name="Chen W."/>
            <person name="Liu H."/>
            <person name="Guo L."/>
            <person name="Chen Y."/>
            <person name="Luo F."/>
            <person name="Zhou W."/>
            <person name="Sun J."/>
            <person name="Mao Q."/>
            <person name="Liang P."/>
            <person name="Zhou C."/>
            <person name="Tian Y."/>
            <person name="Men J."/>
            <person name="Lv X."/>
            <person name="Huang L."/>
            <person name="Zhou J."/>
            <person name="Hu Y."/>
            <person name="Li R."/>
            <person name="Zhang F."/>
            <person name="Lei H."/>
            <person name="Li X."/>
            <person name="Hu X."/>
            <person name="Liang C."/>
            <person name="Xu J."/>
            <person name="Wu Z."/>
            <person name="Yu X."/>
        </authorList>
    </citation>
    <scope>NUCLEOTIDE SEQUENCE</scope>
    <source>
        <strain>Henan</strain>
    </source>
</reference>
<reference evidence="14" key="1">
    <citation type="journal article" date="2011" name="Genome Biol.">
        <title>The draft genome of the carcinogenic human liver fluke Clonorchis sinensis.</title>
        <authorList>
            <person name="Wang X."/>
            <person name="Chen W."/>
            <person name="Huang Y."/>
            <person name="Sun J."/>
            <person name="Men J."/>
            <person name="Liu H."/>
            <person name="Luo F."/>
            <person name="Guo L."/>
            <person name="Lv X."/>
            <person name="Deng C."/>
            <person name="Zhou C."/>
            <person name="Fan Y."/>
            <person name="Li X."/>
            <person name="Huang L."/>
            <person name="Hu Y."/>
            <person name="Liang C."/>
            <person name="Hu X."/>
            <person name="Xu J."/>
            <person name="Yu X."/>
        </authorList>
    </citation>
    <scope>NUCLEOTIDE SEQUENCE [LARGE SCALE GENOMIC DNA]</scope>
    <source>
        <strain evidence="14">Henan</strain>
    </source>
</reference>
<dbReference type="InterPro" id="IPR008271">
    <property type="entry name" value="Ser/Thr_kinase_AS"/>
</dbReference>
<feature type="region of interest" description="Disordered" evidence="11">
    <location>
        <begin position="812"/>
        <end position="886"/>
    </location>
</feature>
<gene>
    <name evidence="14" type="ORF">CLF_103460</name>
</gene>
<feature type="binding site" evidence="10">
    <location>
        <position position="579"/>
    </location>
    <ligand>
        <name>ATP</name>
        <dbReference type="ChEBI" id="CHEBI:30616"/>
    </ligand>
</feature>
<dbReference type="PROSITE" id="PS00107">
    <property type="entry name" value="PROTEIN_KINASE_ATP"/>
    <property type="match status" value="1"/>
</dbReference>
<evidence type="ECO:0000259" key="12">
    <source>
        <dbReference type="PROSITE" id="PS50011"/>
    </source>
</evidence>
<evidence type="ECO:0000256" key="3">
    <source>
        <dbReference type="ARBA" id="ARBA00022527"/>
    </source>
</evidence>
<proteinExistence type="inferred from homology"/>
<feature type="compositionally biased region" description="Basic and acidic residues" evidence="11">
    <location>
        <begin position="820"/>
        <end position="838"/>
    </location>
</feature>
<evidence type="ECO:0000313" key="15">
    <source>
        <dbReference type="Proteomes" id="UP000008909"/>
    </source>
</evidence>
<dbReference type="InterPro" id="IPR036572">
    <property type="entry name" value="Doublecortin_dom_sf"/>
</dbReference>